<evidence type="ECO:0000313" key="3">
    <source>
        <dbReference type="Proteomes" id="UP000306223"/>
    </source>
</evidence>
<dbReference type="InterPro" id="IPR036514">
    <property type="entry name" value="SGNH_hydro_sf"/>
</dbReference>
<dbReference type="OrthoDB" id="7783360at2"/>
<dbReference type="GO" id="GO:0016788">
    <property type="term" value="F:hydrolase activity, acting on ester bonds"/>
    <property type="evidence" value="ECO:0007669"/>
    <property type="project" value="UniProtKB-ARBA"/>
</dbReference>
<reference evidence="2 3" key="1">
    <citation type="submission" date="2019-04" db="EMBL/GenBank/DDBJ databases">
        <authorList>
            <person name="Li J."/>
        </authorList>
    </citation>
    <scope>NUCLEOTIDE SEQUENCE [LARGE SCALE GENOMIC DNA]</scope>
    <source>
        <strain evidence="2 3">CCTCC AB2016182</strain>
    </source>
</reference>
<dbReference type="PROSITE" id="PS51208">
    <property type="entry name" value="AUTOTRANSPORTER"/>
    <property type="match status" value="1"/>
</dbReference>
<dbReference type="EMBL" id="SUNH01000008">
    <property type="protein sequence ID" value="TJZ85509.1"/>
    <property type="molecule type" value="Genomic_DNA"/>
</dbReference>
<comment type="caution">
    <text evidence="2">The sequence shown here is derived from an EMBL/GenBank/DDBJ whole genome shotgun (WGS) entry which is preliminary data.</text>
</comment>
<dbReference type="Pfam" id="PF03797">
    <property type="entry name" value="Autotransporter"/>
    <property type="match status" value="1"/>
</dbReference>
<dbReference type="SMART" id="SM00869">
    <property type="entry name" value="Autotransporter"/>
    <property type="match status" value="1"/>
</dbReference>
<dbReference type="SUPFAM" id="SSF103515">
    <property type="entry name" value="Autotransporter"/>
    <property type="match status" value="1"/>
</dbReference>
<organism evidence="2 3">
    <name type="scientific">Paracoccus hibiscisoli</name>
    <dbReference type="NCBI Taxonomy" id="2023261"/>
    <lineage>
        <taxon>Bacteria</taxon>
        <taxon>Pseudomonadati</taxon>
        <taxon>Pseudomonadota</taxon>
        <taxon>Alphaproteobacteria</taxon>
        <taxon>Rhodobacterales</taxon>
        <taxon>Paracoccaceae</taxon>
        <taxon>Paracoccus</taxon>
    </lineage>
</organism>
<dbReference type="Gene3D" id="3.40.50.1110">
    <property type="entry name" value="SGNH hydrolase"/>
    <property type="match status" value="2"/>
</dbReference>
<dbReference type="InterPro" id="IPR006315">
    <property type="entry name" value="OM_autotransptr_brl_dom"/>
</dbReference>
<sequence>MTRRFDVTQRPTAAPSSLEETTMLKITTFALLGLPVTALADPVDILFIGNSYTFGRIDPVMSYNTDNVTDLTSPARGGSFTDTTGSLTFEPHPWGGVPGIFKQLTDQAGLDYNVFLSTRNAASLRGHLLNSNPANWDLRGNMELRAWDKVVLQEQSANPLAPSVNEYGHDLGSDREGFRYYANAIRDLVQSPAGTGELRDRDAYDGETVEERQAACEATGRTRVTCSRSRGDYLNANANPDAQVYLYQTWARPNLIDGALDTARNDADGSITWTDTVSRETHFDTLEAMTAELVEGYQQAFDAARQQGALRFEGIVPVGQAFLSAVQGGVAARDFWGRQAEAEGSINLWFDDGTHASKYGSYLSALTLFGQTTGLDPLIFAQGEIAAAELGIGSEDAFALQRVASFLLNMIAAEETGRDIFESIIGASALAAQTADLLTAQQDSLAADRVRAALARLRAPADIGRLTPHVAVSGAARSSGRTALGLQDSRALTAHVGGSVQIDERLSFGAGLSLQRGDSKGDVGDLEADTLSAGLDAAWSDGSNWLVATAGHSRSRIEGHRDFSMVSDLGYEFLQERFDIRTDARILSASITGGRQQAVTDRLSFGPVAALDYRRTTIDAHSEDGPVRRAAGYDRLRYESIEVQLGVQVRQTVELAARPLTLSADARYVRELADGRPTAISIIDAGGGVTPVTQGPQDRSFGRVSVAAEMAITPAASTWLAVDGRIGHRDGSRATVNAGIAMRF</sequence>
<dbReference type="InterPro" id="IPR036709">
    <property type="entry name" value="Autotransporte_beta_dom_sf"/>
</dbReference>
<dbReference type="GO" id="GO:0019867">
    <property type="term" value="C:outer membrane"/>
    <property type="evidence" value="ECO:0007669"/>
    <property type="project" value="InterPro"/>
</dbReference>
<dbReference type="AlphaFoldDB" id="A0A4U0QTU2"/>
<proteinExistence type="predicted"/>
<evidence type="ECO:0000259" key="1">
    <source>
        <dbReference type="PROSITE" id="PS51208"/>
    </source>
</evidence>
<dbReference type="Gene3D" id="2.40.128.130">
    <property type="entry name" value="Autotransporter beta-domain"/>
    <property type="match status" value="1"/>
</dbReference>
<protein>
    <submittedName>
        <fullName evidence="2">Autotransporter domain-containing protein</fullName>
    </submittedName>
</protein>
<dbReference type="RefSeq" id="WP_136855946.1">
    <property type="nucleotide sequence ID" value="NZ_SUNH01000008.1"/>
</dbReference>
<dbReference type="NCBIfam" id="TIGR01414">
    <property type="entry name" value="autotrans_barl"/>
    <property type="match status" value="1"/>
</dbReference>
<accession>A0A4U0QTU2</accession>
<dbReference type="Proteomes" id="UP000306223">
    <property type="component" value="Unassembled WGS sequence"/>
</dbReference>
<name>A0A4U0QTU2_9RHOB</name>
<gene>
    <name evidence="2" type="ORF">FA740_06370</name>
</gene>
<feature type="domain" description="Autotransporter" evidence="1">
    <location>
        <begin position="467"/>
        <end position="744"/>
    </location>
</feature>
<keyword evidence="3" id="KW-1185">Reference proteome</keyword>
<dbReference type="InterPro" id="IPR005546">
    <property type="entry name" value="Autotransporte_beta"/>
</dbReference>
<evidence type="ECO:0000313" key="2">
    <source>
        <dbReference type="EMBL" id="TJZ85509.1"/>
    </source>
</evidence>